<evidence type="ECO:0000313" key="2">
    <source>
        <dbReference type="EMBL" id="UQA91857.1"/>
    </source>
</evidence>
<organism evidence="2 3">
    <name type="scientific">Streptomyces halobius</name>
    <dbReference type="NCBI Taxonomy" id="2879846"/>
    <lineage>
        <taxon>Bacteria</taxon>
        <taxon>Bacillati</taxon>
        <taxon>Actinomycetota</taxon>
        <taxon>Actinomycetes</taxon>
        <taxon>Kitasatosporales</taxon>
        <taxon>Streptomycetaceae</taxon>
        <taxon>Streptomyces</taxon>
    </lineage>
</organism>
<evidence type="ECO:0000313" key="3">
    <source>
        <dbReference type="Proteomes" id="UP000830115"/>
    </source>
</evidence>
<dbReference type="RefSeq" id="WP_248862671.1">
    <property type="nucleotide sequence ID" value="NZ_CP086322.1"/>
</dbReference>
<accession>A0ABY4M291</accession>
<dbReference type="Proteomes" id="UP000830115">
    <property type="component" value="Chromosome"/>
</dbReference>
<dbReference type="EMBL" id="CP086322">
    <property type="protein sequence ID" value="UQA91857.1"/>
    <property type="molecule type" value="Genomic_DNA"/>
</dbReference>
<gene>
    <name evidence="2" type="ORF">K9S39_08310</name>
</gene>
<sequence length="233" mass="23089">MSTKNALHAPTSPHALTSARTRRTGLAGLLTGVLGAVLTVALAGCGIAPTDVIDAGEPAAGVKAPGESPAADVQLFFYGPSGLRSATRPAKAPVDPEDAIQLLLEGPNHAERMRGLSSVLPKFPGRLTTATGQGTVVITLPMNAKFLDSASLNQLVCTAANAKVPGDRPPGEVTVTLVGADVRMGPMVCGGNNAFPVVEPSPTGTTDGGSDGAPEEKPGPAVGAPGTTGGSSG</sequence>
<keyword evidence="3" id="KW-1185">Reference proteome</keyword>
<evidence type="ECO:0008006" key="4">
    <source>
        <dbReference type="Google" id="ProtNLM"/>
    </source>
</evidence>
<reference evidence="2" key="1">
    <citation type="submission" date="2021-10" db="EMBL/GenBank/DDBJ databases">
        <title>Streptomyces nigrumlapis sp.nov.,an antimicrobial producing actinobacterium isolated from Black Gobi rocks.</title>
        <authorList>
            <person name="Wen Y."/>
            <person name="Zhang W."/>
            <person name="Liu X.G."/>
        </authorList>
    </citation>
    <scope>NUCLEOTIDE SEQUENCE</scope>
    <source>
        <strain evidence="2">ST13-2-2</strain>
    </source>
</reference>
<evidence type="ECO:0000256" key="1">
    <source>
        <dbReference type="SAM" id="MobiDB-lite"/>
    </source>
</evidence>
<name>A0ABY4M291_9ACTN</name>
<proteinExistence type="predicted"/>
<protein>
    <recommendedName>
        <fullName evidence="4">Lipoprotein</fullName>
    </recommendedName>
</protein>
<feature type="region of interest" description="Disordered" evidence="1">
    <location>
        <begin position="194"/>
        <end position="233"/>
    </location>
</feature>